<reference evidence="2 3" key="1">
    <citation type="submission" date="2018-06" db="EMBL/GenBank/DDBJ databases">
        <title>The Genome of Cuscuta australis (Dodder) Provides Insight into the Evolution of Plant Parasitism.</title>
        <authorList>
            <person name="Liu H."/>
        </authorList>
    </citation>
    <scope>NUCLEOTIDE SEQUENCE [LARGE SCALE GENOMIC DNA]</scope>
    <source>
        <strain evidence="3">cv. Yunnan</strain>
        <tissue evidence="2">Vines</tissue>
    </source>
</reference>
<comment type="caution">
    <text evidence="2">The sequence shown here is derived from an EMBL/GenBank/DDBJ whole genome shotgun (WGS) entry which is preliminary data.</text>
</comment>
<name>A0A328DZY0_9ASTE</name>
<protein>
    <submittedName>
        <fullName evidence="2">Uncharacterized protein</fullName>
    </submittedName>
</protein>
<dbReference type="Proteomes" id="UP000249390">
    <property type="component" value="Unassembled WGS sequence"/>
</dbReference>
<evidence type="ECO:0000313" key="3">
    <source>
        <dbReference type="Proteomes" id="UP000249390"/>
    </source>
</evidence>
<keyword evidence="3" id="KW-1185">Reference proteome</keyword>
<dbReference type="EMBL" id="NQVE01000071">
    <property type="protein sequence ID" value="RAL50058.1"/>
    <property type="molecule type" value="Genomic_DNA"/>
</dbReference>
<evidence type="ECO:0000256" key="1">
    <source>
        <dbReference type="SAM" id="MobiDB-lite"/>
    </source>
</evidence>
<organism evidence="2 3">
    <name type="scientific">Cuscuta australis</name>
    <dbReference type="NCBI Taxonomy" id="267555"/>
    <lineage>
        <taxon>Eukaryota</taxon>
        <taxon>Viridiplantae</taxon>
        <taxon>Streptophyta</taxon>
        <taxon>Embryophyta</taxon>
        <taxon>Tracheophyta</taxon>
        <taxon>Spermatophyta</taxon>
        <taxon>Magnoliopsida</taxon>
        <taxon>eudicotyledons</taxon>
        <taxon>Gunneridae</taxon>
        <taxon>Pentapetalae</taxon>
        <taxon>asterids</taxon>
        <taxon>lamiids</taxon>
        <taxon>Solanales</taxon>
        <taxon>Convolvulaceae</taxon>
        <taxon>Cuscuteae</taxon>
        <taxon>Cuscuta</taxon>
        <taxon>Cuscuta subgen. Grammica</taxon>
        <taxon>Cuscuta sect. Cleistogrammica</taxon>
    </lineage>
</organism>
<feature type="compositionally biased region" description="Basic and acidic residues" evidence="1">
    <location>
        <begin position="107"/>
        <end position="116"/>
    </location>
</feature>
<accession>A0A328DZY0</accession>
<feature type="region of interest" description="Disordered" evidence="1">
    <location>
        <begin position="82"/>
        <end position="116"/>
    </location>
</feature>
<evidence type="ECO:0000313" key="2">
    <source>
        <dbReference type="EMBL" id="RAL50058.1"/>
    </source>
</evidence>
<dbReference type="AlphaFoldDB" id="A0A328DZY0"/>
<sequence>MLNSGDKLISPRQLASLFLENFGLLMVSLRPAVLELGPEQKLERRQIGACDEIEDHFIAVLFLLLVFAGIWTPLPEWRPAAHSGSNFEVSTDPPPVIRNHGGRASPSHRDGAEAPP</sequence>
<proteinExistence type="predicted"/>
<gene>
    <name evidence="2" type="ORF">DM860_017968</name>
</gene>